<feature type="non-terminal residue" evidence="2">
    <location>
        <position position="1"/>
    </location>
</feature>
<feature type="transmembrane region" description="Helical" evidence="1">
    <location>
        <begin position="173"/>
        <end position="190"/>
    </location>
</feature>
<organism evidence="2">
    <name type="scientific">marine sediment metagenome</name>
    <dbReference type="NCBI Taxonomy" id="412755"/>
    <lineage>
        <taxon>unclassified sequences</taxon>
        <taxon>metagenomes</taxon>
        <taxon>ecological metagenomes</taxon>
    </lineage>
</organism>
<protein>
    <submittedName>
        <fullName evidence="2">Uncharacterized protein</fullName>
    </submittedName>
</protein>
<accession>X1PUR2</accession>
<dbReference type="EMBL" id="BARW01002712">
    <property type="protein sequence ID" value="GAI59563.1"/>
    <property type="molecule type" value="Genomic_DNA"/>
</dbReference>
<sequence length="191" mass="22007">RPEFALDDTIGNINYFNTLYLSKDTIGPNITIIRPIENQKVDRNAPLFELLIFDENGVDFRWYTIGRGETPKQFTDLTGIIDQNLWEEIWDNLTQGAIITIRFYAKDTLGNENFVELNLIVEKPLELPKFLSDPLGLLLPTLGLVVMIPLTIKLTKSRYYKSLNNKHKKKLRNVLIAAGFFLSLLTLNFIF</sequence>
<evidence type="ECO:0000256" key="1">
    <source>
        <dbReference type="SAM" id="Phobius"/>
    </source>
</evidence>
<evidence type="ECO:0000313" key="2">
    <source>
        <dbReference type="EMBL" id="GAI59563.1"/>
    </source>
</evidence>
<proteinExistence type="predicted"/>
<gene>
    <name evidence="2" type="ORF">S12H4_07374</name>
</gene>
<reference evidence="2" key="1">
    <citation type="journal article" date="2014" name="Front. Microbiol.">
        <title>High frequency of phylogenetically diverse reductive dehalogenase-homologous genes in deep subseafloor sedimentary metagenomes.</title>
        <authorList>
            <person name="Kawai M."/>
            <person name="Futagami T."/>
            <person name="Toyoda A."/>
            <person name="Takaki Y."/>
            <person name="Nishi S."/>
            <person name="Hori S."/>
            <person name="Arai W."/>
            <person name="Tsubouchi T."/>
            <person name="Morono Y."/>
            <person name="Uchiyama I."/>
            <person name="Ito T."/>
            <person name="Fujiyama A."/>
            <person name="Inagaki F."/>
            <person name="Takami H."/>
        </authorList>
    </citation>
    <scope>NUCLEOTIDE SEQUENCE</scope>
    <source>
        <strain evidence="2">Expedition CK06-06</strain>
    </source>
</reference>
<comment type="caution">
    <text evidence="2">The sequence shown here is derived from an EMBL/GenBank/DDBJ whole genome shotgun (WGS) entry which is preliminary data.</text>
</comment>
<dbReference type="AlphaFoldDB" id="X1PUR2"/>
<keyword evidence="1" id="KW-0472">Membrane</keyword>
<keyword evidence="1" id="KW-1133">Transmembrane helix</keyword>
<keyword evidence="1" id="KW-0812">Transmembrane</keyword>
<feature type="transmembrane region" description="Helical" evidence="1">
    <location>
        <begin position="135"/>
        <end position="152"/>
    </location>
</feature>
<name>X1PUR2_9ZZZZ</name>